<evidence type="ECO:0000256" key="3">
    <source>
        <dbReference type="ARBA" id="ARBA00024799"/>
    </source>
</evidence>
<dbReference type="HAMAP" id="MF_00122">
    <property type="entry name" value="GatC"/>
    <property type="match status" value="1"/>
</dbReference>
<evidence type="ECO:0000313" key="7">
    <source>
        <dbReference type="EMBL" id="KRN30205.1"/>
    </source>
</evidence>
<sequence length="112" mass="12229">MITDEIGKEGVWMAISASEVEHVAGLAKLAFTDEELQKFTGQMDEIIGMVQQLSEVDTDGIPVTTHVTDATGVMREDVAVSGTPREELMRNVPQHQDGYIKVPAIIDESEEA</sequence>
<dbReference type="NCBIfam" id="TIGR00135">
    <property type="entry name" value="gatC"/>
    <property type="match status" value="1"/>
</dbReference>
<evidence type="ECO:0000256" key="6">
    <source>
        <dbReference type="HAMAP-Rule" id="MF_00122"/>
    </source>
</evidence>
<dbReference type="PANTHER" id="PTHR15004">
    <property type="entry name" value="GLUTAMYL-TRNA(GLN) AMIDOTRANSFERASE SUBUNIT C, MITOCHONDRIAL"/>
    <property type="match status" value="1"/>
</dbReference>
<comment type="catalytic activity">
    <reaction evidence="4 6">
        <text>L-aspartyl-tRNA(Asn) + L-glutamine + ATP + H2O = L-asparaginyl-tRNA(Asn) + L-glutamate + ADP + phosphate + 2 H(+)</text>
        <dbReference type="Rhea" id="RHEA:14513"/>
        <dbReference type="Rhea" id="RHEA-COMP:9674"/>
        <dbReference type="Rhea" id="RHEA-COMP:9677"/>
        <dbReference type="ChEBI" id="CHEBI:15377"/>
        <dbReference type="ChEBI" id="CHEBI:15378"/>
        <dbReference type="ChEBI" id="CHEBI:29985"/>
        <dbReference type="ChEBI" id="CHEBI:30616"/>
        <dbReference type="ChEBI" id="CHEBI:43474"/>
        <dbReference type="ChEBI" id="CHEBI:58359"/>
        <dbReference type="ChEBI" id="CHEBI:78515"/>
        <dbReference type="ChEBI" id="CHEBI:78516"/>
        <dbReference type="ChEBI" id="CHEBI:456216"/>
    </reaction>
</comment>
<evidence type="ECO:0000256" key="2">
    <source>
        <dbReference type="ARBA" id="ARBA00011123"/>
    </source>
</evidence>
<dbReference type="InterPro" id="IPR003837">
    <property type="entry name" value="GatC"/>
</dbReference>
<dbReference type="GO" id="GO:0005524">
    <property type="term" value="F:ATP binding"/>
    <property type="evidence" value="ECO:0007669"/>
    <property type="project" value="UniProtKB-KW"/>
</dbReference>
<dbReference type="GO" id="GO:0050566">
    <property type="term" value="F:asparaginyl-tRNA synthase (glutamine-hydrolyzing) activity"/>
    <property type="evidence" value="ECO:0007669"/>
    <property type="project" value="RHEA"/>
</dbReference>
<comment type="caution">
    <text evidence="7">The sequence shown here is derived from an EMBL/GenBank/DDBJ whole genome shotgun (WGS) entry which is preliminary data.</text>
</comment>
<keyword evidence="6" id="KW-0547">Nucleotide-binding</keyword>
<evidence type="ECO:0000256" key="5">
    <source>
        <dbReference type="ARBA" id="ARBA00047913"/>
    </source>
</evidence>
<reference evidence="7 8" key="1">
    <citation type="journal article" date="2015" name="Genome Announc.">
        <title>Expanding the biotechnology potential of lactobacilli through comparative genomics of 213 strains and associated genera.</title>
        <authorList>
            <person name="Sun Z."/>
            <person name="Harris H.M."/>
            <person name="McCann A."/>
            <person name="Guo C."/>
            <person name="Argimon S."/>
            <person name="Zhang W."/>
            <person name="Yang X."/>
            <person name="Jeffery I.B."/>
            <person name="Cooney J.C."/>
            <person name="Kagawa T.F."/>
            <person name="Liu W."/>
            <person name="Song Y."/>
            <person name="Salvetti E."/>
            <person name="Wrobel A."/>
            <person name="Rasinkangas P."/>
            <person name="Parkhill J."/>
            <person name="Rea M.C."/>
            <person name="O'Sullivan O."/>
            <person name="Ritari J."/>
            <person name="Douillard F.P."/>
            <person name="Paul Ross R."/>
            <person name="Yang R."/>
            <person name="Briner A.E."/>
            <person name="Felis G.E."/>
            <person name="de Vos W.M."/>
            <person name="Barrangou R."/>
            <person name="Klaenhammer T.R."/>
            <person name="Caufield P.W."/>
            <person name="Cui Y."/>
            <person name="Zhang H."/>
            <person name="O'Toole P.W."/>
        </authorList>
    </citation>
    <scope>NUCLEOTIDE SEQUENCE [LARGE SCALE GENOMIC DNA]</scope>
    <source>
        <strain evidence="7 8">ATCC 27304</strain>
    </source>
</reference>
<comment type="similarity">
    <text evidence="1 6">Belongs to the GatC family.</text>
</comment>
<dbReference type="EMBL" id="JQAR01000008">
    <property type="protein sequence ID" value="KRN30205.1"/>
    <property type="molecule type" value="Genomic_DNA"/>
</dbReference>
<gene>
    <name evidence="6" type="primary">gatC</name>
    <name evidence="7" type="ORF">IV36_GL002244</name>
</gene>
<keyword evidence="6" id="KW-0436">Ligase</keyword>
<protein>
    <recommendedName>
        <fullName evidence="6">Aspartyl/glutamyl-tRNA(Asn/Gln) amidotransferase subunit C</fullName>
        <shortName evidence="6">Asp/Glu-ADT subunit C</shortName>
        <ecNumber evidence="6">6.3.5.-</ecNumber>
    </recommendedName>
</protein>
<dbReference type="Gene3D" id="1.10.20.60">
    <property type="entry name" value="Glu-tRNAGln amidotransferase C subunit, N-terminal domain"/>
    <property type="match status" value="1"/>
</dbReference>
<dbReference type="Pfam" id="PF02686">
    <property type="entry name" value="GatC"/>
    <property type="match status" value="1"/>
</dbReference>
<dbReference type="GO" id="GO:0050567">
    <property type="term" value="F:glutaminyl-tRNA synthase (glutamine-hydrolyzing) activity"/>
    <property type="evidence" value="ECO:0007669"/>
    <property type="project" value="UniProtKB-UniRule"/>
</dbReference>
<comment type="catalytic activity">
    <reaction evidence="5 6">
        <text>L-glutamyl-tRNA(Gln) + L-glutamine + ATP + H2O = L-glutaminyl-tRNA(Gln) + L-glutamate + ADP + phosphate + H(+)</text>
        <dbReference type="Rhea" id="RHEA:17521"/>
        <dbReference type="Rhea" id="RHEA-COMP:9681"/>
        <dbReference type="Rhea" id="RHEA-COMP:9684"/>
        <dbReference type="ChEBI" id="CHEBI:15377"/>
        <dbReference type="ChEBI" id="CHEBI:15378"/>
        <dbReference type="ChEBI" id="CHEBI:29985"/>
        <dbReference type="ChEBI" id="CHEBI:30616"/>
        <dbReference type="ChEBI" id="CHEBI:43474"/>
        <dbReference type="ChEBI" id="CHEBI:58359"/>
        <dbReference type="ChEBI" id="CHEBI:78520"/>
        <dbReference type="ChEBI" id="CHEBI:78521"/>
        <dbReference type="ChEBI" id="CHEBI:456216"/>
    </reaction>
</comment>
<keyword evidence="7" id="KW-0808">Transferase</keyword>
<dbReference type="GO" id="GO:0006450">
    <property type="term" value="P:regulation of translational fidelity"/>
    <property type="evidence" value="ECO:0007669"/>
    <property type="project" value="InterPro"/>
</dbReference>
<comment type="subunit">
    <text evidence="2 6">Heterotrimer of A, B and C subunits.</text>
</comment>
<dbReference type="PATRIC" id="fig|1618.3.peg.2306"/>
<name>A0A0R2FZ88_9LACO</name>
<evidence type="ECO:0000313" key="8">
    <source>
        <dbReference type="Proteomes" id="UP000051727"/>
    </source>
</evidence>
<dbReference type="GO" id="GO:0006412">
    <property type="term" value="P:translation"/>
    <property type="evidence" value="ECO:0007669"/>
    <property type="project" value="UniProtKB-UniRule"/>
</dbReference>
<dbReference type="Proteomes" id="UP000051727">
    <property type="component" value="Unassembled WGS sequence"/>
</dbReference>
<keyword evidence="6" id="KW-0648">Protein biosynthesis</keyword>
<dbReference type="AlphaFoldDB" id="A0A0R2FZ88"/>
<accession>A0A0R2FZ88</accession>
<dbReference type="GO" id="GO:0016740">
    <property type="term" value="F:transferase activity"/>
    <property type="evidence" value="ECO:0007669"/>
    <property type="project" value="UniProtKB-KW"/>
</dbReference>
<organism evidence="7 8">
    <name type="scientific">Liquorilactobacillus mali</name>
    <dbReference type="NCBI Taxonomy" id="1618"/>
    <lineage>
        <taxon>Bacteria</taxon>
        <taxon>Bacillati</taxon>
        <taxon>Bacillota</taxon>
        <taxon>Bacilli</taxon>
        <taxon>Lactobacillales</taxon>
        <taxon>Lactobacillaceae</taxon>
        <taxon>Liquorilactobacillus</taxon>
    </lineage>
</organism>
<evidence type="ECO:0000256" key="1">
    <source>
        <dbReference type="ARBA" id="ARBA00010757"/>
    </source>
</evidence>
<dbReference type="PANTHER" id="PTHR15004:SF0">
    <property type="entry name" value="GLUTAMYL-TRNA(GLN) AMIDOTRANSFERASE SUBUNIT C, MITOCHONDRIAL"/>
    <property type="match status" value="1"/>
</dbReference>
<dbReference type="InterPro" id="IPR036113">
    <property type="entry name" value="Asp/Glu-ADT_sf_sub_c"/>
</dbReference>
<comment type="function">
    <text evidence="3 6">Allows the formation of correctly charged Asn-tRNA(Asn) or Gln-tRNA(Gln) through the transamidation of misacylated Asp-tRNA(Asn) or Glu-tRNA(Gln) in organisms which lack either or both of asparaginyl-tRNA or glutaminyl-tRNA synthetases. The reaction takes place in the presence of glutamine and ATP through an activated phospho-Asp-tRNA(Asn) or phospho-Glu-tRNA(Gln).</text>
</comment>
<dbReference type="STRING" id="1618.IV36_GL002244"/>
<keyword evidence="6" id="KW-0067">ATP-binding</keyword>
<evidence type="ECO:0000256" key="4">
    <source>
        <dbReference type="ARBA" id="ARBA00047380"/>
    </source>
</evidence>
<dbReference type="GO" id="GO:0070681">
    <property type="term" value="P:glutaminyl-tRNAGln biosynthesis via transamidation"/>
    <property type="evidence" value="ECO:0007669"/>
    <property type="project" value="TreeGrafter"/>
</dbReference>
<dbReference type="EC" id="6.3.5.-" evidence="6"/>
<proteinExistence type="inferred from homology"/>
<dbReference type="SUPFAM" id="SSF141000">
    <property type="entry name" value="Glu-tRNAGln amidotransferase C subunit"/>
    <property type="match status" value="1"/>
</dbReference>